<accession>A0A0R3U0L5</accession>
<protein>
    <submittedName>
        <fullName evidence="2">Movement protein</fullName>
    </submittedName>
</protein>
<feature type="compositionally biased region" description="Low complexity" evidence="1">
    <location>
        <begin position="76"/>
        <end position="101"/>
    </location>
</feature>
<feature type="region of interest" description="Disordered" evidence="1">
    <location>
        <begin position="1"/>
        <end position="54"/>
    </location>
</feature>
<dbReference type="WBParaSite" id="HNAJ_0001366401-mRNA-1">
    <property type="protein sequence ID" value="HNAJ_0001366401-mRNA-1"/>
    <property type="gene ID" value="HNAJ_0001366401"/>
</dbReference>
<reference evidence="2" key="1">
    <citation type="submission" date="2017-02" db="UniProtKB">
        <authorList>
            <consortium name="WormBaseParasite"/>
        </authorList>
    </citation>
    <scope>IDENTIFICATION</scope>
</reference>
<evidence type="ECO:0000313" key="2">
    <source>
        <dbReference type="WBParaSite" id="HNAJ_0001366401-mRNA-1"/>
    </source>
</evidence>
<dbReference type="AlphaFoldDB" id="A0A0R3U0L5"/>
<organism evidence="2">
    <name type="scientific">Rodentolepis nana</name>
    <name type="common">Dwarf tapeworm</name>
    <name type="synonym">Hymenolepis nana</name>
    <dbReference type="NCBI Taxonomy" id="102285"/>
    <lineage>
        <taxon>Eukaryota</taxon>
        <taxon>Metazoa</taxon>
        <taxon>Spiralia</taxon>
        <taxon>Lophotrochozoa</taxon>
        <taxon>Platyhelminthes</taxon>
        <taxon>Cestoda</taxon>
        <taxon>Eucestoda</taxon>
        <taxon>Cyclophyllidea</taxon>
        <taxon>Hymenolepididae</taxon>
        <taxon>Rodentolepis</taxon>
    </lineage>
</organism>
<proteinExistence type="predicted"/>
<sequence length="101" mass="10854">LRRRVEENSSRLPTEYGDVTAPPSGHPSSPSKDLPSSKRGGRKGNRRFDRNYGGYEAETANLLIGITRSESKLADDQSPSDLGSLQSSQSSEASLITSISS</sequence>
<feature type="compositionally biased region" description="Low complexity" evidence="1">
    <location>
        <begin position="27"/>
        <end position="38"/>
    </location>
</feature>
<feature type="region of interest" description="Disordered" evidence="1">
    <location>
        <begin position="71"/>
        <end position="101"/>
    </location>
</feature>
<name>A0A0R3U0L5_RODNA</name>
<evidence type="ECO:0000256" key="1">
    <source>
        <dbReference type="SAM" id="MobiDB-lite"/>
    </source>
</evidence>